<name>A0ABY6HQ37_9ARCH</name>
<feature type="domain" description="Methyltransferase" evidence="2">
    <location>
        <begin position="36"/>
        <end position="150"/>
    </location>
</feature>
<keyword evidence="4" id="KW-1185">Reference proteome</keyword>
<keyword evidence="3" id="KW-0489">Methyltransferase</keyword>
<keyword evidence="3" id="KW-0830">Ubiquinone</keyword>
<dbReference type="GO" id="GO:0032259">
    <property type="term" value="P:methylation"/>
    <property type="evidence" value="ECO:0007669"/>
    <property type="project" value="UniProtKB-KW"/>
</dbReference>
<evidence type="ECO:0000313" key="3">
    <source>
        <dbReference type="EMBL" id="UYP44579.1"/>
    </source>
</evidence>
<dbReference type="PANTHER" id="PTHR43861">
    <property type="entry name" value="TRANS-ACONITATE 2-METHYLTRANSFERASE-RELATED"/>
    <property type="match status" value="1"/>
</dbReference>
<accession>A0ABY6HQ37</accession>
<dbReference type="InterPro" id="IPR025714">
    <property type="entry name" value="Methyltranfer_dom"/>
</dbReference>
<proteinExistence type="predicted"/>
<reference evidence="3" key="1">
    <citation type="submission" date="2022-09" db="EMBL/GenBank/DDBJ databases">
        <title>Actin cytoskeleton and complex cell architecture in an #Asgard archaeon.</title>
        <authorList>
            <person name="Ponce Toledo R.I."/>
            <person name="Schleper C."/>
            <person name="Rodrigues Oliveira T."/>
            <person name="Wollweber F."/>
            <person name="Xu J."/>
            <person name="Rittmann S."/>
            <person name="Klingl A."/>
            <person name="Pilhofer M."/>
        </authorList>
    </citation>
    <scope>NUCLEOTIDE SEQUENCE</scope>
    <source>
        <strain evidence="3">B-35</strain>
    </source>
</reference>
<organism evidence="3 4">
    <name type="scientific">Candidatus Lokiarchaeum ossiferum</name>
    <dbReference type="NCBI Taxonomy" id="2951803"/>
    <lineage>
        <taxon>Archaea</taxon>
        <taxon>Promethearchaeati</taxon>
        <taxon>Promethearchaeota</taxon>
        <taxon>Promethearchaeia</taxon>
        <taxon>Promethearchaeales</taxon>
        <taxon>Promethearchaeaceae</taxon>
        <taxon>Candidatus Lokiarchaeum</taxon>
    </lineage>
</organism>
<dbReference type="Gene3D" id="3.40.50.150">
    <property type="entry name" value="Vaccinia Virus protein VP39"/>
    <property type="match status" value="1"/>
</dbReference>
<dbReference type="CDD" id="cd02440">
    <property type="entry name" value="AdoMet_MTases"/>
    <property type="match status" value="1"/>
</dbReference>
<dbReference type="PANTHER" id="PTHR43861:SF3">
    <property type="entry name" value="PUTATIVE (AFU_ORTHOLOGUE AFUA_2G14390)-RELATED"/>
    <property type="match status" value="1"/>
</dbReference>
<evidence type="ECO:0000256" key="1">
    <source>
        <dbReference type="ARBA" id="ARBA00022679"/>
    </source>
</evidence>
<dbReference type="Pfam" id="PF13847">
    <property type="entry name" value="Methyltransf_31"/>
    <property type="match status" value="1"/>
</dbReference>
<dbReference type="EC" id="2.1.1.222" evidence="3"/>
<dbReference type="EMBL" id="CP104013">
    <property type="protein sequence ID" value="UYP44579.1"/>
    <property type="molecule type" value="Genomic_DNA"/>
</dbReference>
<evidence type="ECO:0000313" key="4">
    <source>
        <dbReference type="Proteomes" id="UP001208689"/>
    </source>
</evidence>
<keyword evidence="1 3" id="KW-0808">Transferase</keyword>
<dbReference type="InterPro" id="IPR029063">
    <property type="entry name" value="SAM-dependent_MTases_sf"/>
</dbReference>
<dbReference type="SUPFAM" id="SSF53335">
    <property type="entry name" value="S-adenosyl-L-methionine-dependent methyltransferases"/>
    <property type="match status" value="1"/>
</dbReference>
<sequence length="209" mass="23819">MVNLLWKLMAKRYDRQFKSLYKSIIPLITGSVSYEDNVIELGCGSGLISIPVLSIVKKFIGIDLDEKMIKVANRKLELLDDPSLDAQFIVSDASNPTLDDLAMKYDKIIVVNLLHVVESPSEILLEAKSMLKRNGQILVVDFCHGEKMGFKYALMSKLMNLGAKIGLMEKLWRFTFSDIRKLIEKVGLKIKQQEIFHAKFPFVFMKIGF</sequence>
<dbReference type="GO" id="GO:0102208">
    <property type="term" value="F:2-polyprenyl-6-hydroxyphenol methylase activity"/>
    <property type="evidence" value="ECO:0007669"/>
    <property type="project" value="UniProtKB-EC"/>
</dbReference>
<gene>
    <name evidence="3" type="ORF">NEF87_000864</name>
</gene>
<protein>
    <submittedName>
        <fullName evidence="3">Ubiquinone biosynthesis O-methyltransferase, mitochondrial</fullName>
        <ecNumber evidence="3">2.1.1.222</ecNumber>
    </submittedName>
</protein>
<dbReference type="Proteomes" id="UP001208689">
    <property type="component" value="Chromosome"/>
</dbReference>
<evidence type="ECO:0000259" key="2">
    <source>
        <dbReference type="Pfam" id="PF13847"/>
    </source>
</evidence>